<protein>
    <submittedName>
        <fullName evidence="1">F-box domain-containing protein</fullName>
    </submittedName>
</protein>
<dbReference type="InterPro" id="IPR001810">
    <property type="entry name" value="F-box_dom"/>
</dbReference>
<dbReference type="InterPro" id="IPR032675">
    <property type="entry name" value="LRR_dom_sf"/>
</dbReference>
<dbReference type="CDD" id="cd09917">
    <property type="entry name" value="F-box_SF"/>
    <property type="match status" value="1"/>
</dbReference>
<dbReference type="EnsemblMetazoa" id="AATE003583-RA">
    <property type="protein sequence ID" value="AATE003583-PA.1"/>
    <property type="gene ID" value="AATE003583"/>
</dbReference>
<dbReference type="InterPro" id="IPR036047">
    <property type="entry name" value="F-box-like_dom_sf"/>
</dbReference>
<name>A0A182IQJ7_ANOAO</name>
<dbReference type="AlphaFoldDB" id="A0A182IQJ7"/>
<reference evidence="1" key="1">
    <citation type="submission" date="2022-08" db="UniProtKB">
        <authorList>
            <consortium name="EnsemblMetazoa"/>
        </authorList>
    </citation>
    <scope>IDENTIFICATION</scope>
    <source>
        <strain evidence="1">EBRO</strain>
    </source>
</reference>
<dbReference type="Gene3D" id="3.80.10.10">
    <property type="entry name" value="Ribonuclease Inhibitor"/>
    <property type="match status" value="1"/>
</dbReference>
<dbReference type="Pfam" id="PF12937">
    <property type="entry name" value="F-box-like"/>
    <property type="match status" value="1"/>
</dbReference>
<proteinExistence type="predicted"/>
<dbReference type="VEuPathDB" id="VectorBase:AATE003583"/>
<dbReference type="SUPFAM" id="SSF81383">
    <property type="entry name" value="F-box domain"/>
    <property type="match status" value="1"/>
</dbReference>
<evidence type="ECO:0000313" key="1">
    <source>
        <dbReference type="EnsemblMetazoa" id="AATE003583-PA.1"/>
    </source>
</evidence>
<sequence length="507" mass="57499">MDMDEMQLEMLPEEVLWMIMSWLPLDDLKSLTLTNKRLKALADRAIALRGNIYLCLNKRCPSLQPPRVTLKLIDPELVRQSHRQYRHLSIVLAREEVSRPLAAVLTSVLDNCSIKRLSINTNHSSTVAALLGIGNLSIGITNLKVVLMMKNNPLDNSEALSYMPALQTLSWLEYYRRNPCGPMNKLVMVAPQLRSLRQSTGNTSQPRTLILCEYGNPIERVRLNTGYKTLHKLVAVLNNEFLEALHKQVLPHLEYFECTIVTAAPPDFWRHLSVYMPNINHLTVRTVMDVWHGDAFAGCTQLRTLKLMGGQMSYSPGSRFAVPNLRQLCLVNCRLPDSQGTLQFPQLESLCLVASFRRSNQPGEQVWILPQLRNLCIEAPGSIGINIRQCQHLEYCRLSIKGRMLLLPWAMSLDNLTTLQVECRWSGCGDSLAQIFIRAPNLQRLMLLLQGCNVDTLVNLNQWCPQLRSVTIQAERRILTISREIMRVIFSLPAIEASRKNSGDTIA</sequence>
<dbReference type="SUPFAM" id="SSF52047">
    <property type="entry name" value="RNI-like"/>
    <property type="match status" value="1"/>
</dbReference>
<accession>A0A182IQJ7</accession>
<dbReference type="PROSITE" id="PS50181">
    <property type="entry name" value="FBOX"/>
    <property type="match status" value="1"/>
</dbReference>
<organism evidence="1">
    <name type="scientific">Anopheles atroparvus</name>
    <name type="common">European mosquito</name>
    <dbReference type="NCBI Taxonomy" id="41427"/>
    <lineage>
        <taxon>Eukaryota</taxon>
        <taxon>Metazoa</taxon>
        <taxon>Ecdysozoa</taxon>
        <taxon>Arthropoda</taxon>
        <taxon>Hexapoda</taxon>
        <taxon>Insecta</taxon>
        <taxon>Pterygota</taxon>
        <taxon>Neoptera</taxon>
        <taxon>Endopterygota</taxon>
        <taxon>Diptera</taxon>
        <taxon>Nematocera</taxon>
        <taxon>Culicoidea</taxon>
        <taxon>Culicidae</taxon>
        <taxon>Anophelinae</taxon>
        <taxon>Anopheles</taxon>
    </lineage>
</organism>